<feature type="compositionally biased region" description="Low complexity" evidence="1">
    <location>
        <begin position="229"/>
        <end position="239"/>
    </location>
</feature>
<reference evidence="2 3" key="1">
    <citation type="submission" date="2016-10" db="EMBL/GenBank/DDBJ databases">
        <title>The genome sequence of Colletotrichum fioriniae PJ7.</title>
        <authorList>
            <person name="Baroncelli R."/>
        </authorList>
    </citation>
    <scope>NUCLEOTIDE SEQUENCE [LARGE SCALE GENOMIC DNA]</scope>
    <source>
        <strain evidence="2">Col 31</strain>
    </source>
</reference>
<feature type="region of interest" description="Disordered" evidence="1">
    <location>
        <begin position="439"/>
        <end position="465"/>
    </location>
</feature>
<keyword evidence="3" id="KW-1185">Reference proteome</keyword>
<gene>
    <name evidence="2" type="ORF">CMEL01_16379</name>
</gene>
<accession>A0AAI9XQG5</accession>
<name>A0AAI9XQG5_9PEZI</name>
<dbReference type="Proteomes" id="UP001239795">
    <property type="component" value="Unassembled WGS sequence"/>
</dbReference>
<organism evidence="2 3">
    <name type="scientific">Colletotrichum melonis</name>
    <dbReference type="NCBI Taxonomy" id="1209925"/>
    <lineage>
        <taxon>Eukaryota</taxon>
        <taxon>Fungi</taxon>
        <taxon>Dikarya</taxon>
        <taxon>Ascomycota</taxon>
        <taxon>Pezizomycotina</taxon>
        <taxon>Sordariomycetes</taxon>
        <taxon>Hypocreomycetidae</taxon>
        <taxon>Glomerellales</taxon>
        <taxon>Glomerellaceae</taxon>
        <taxon>Colletotrichum</taxon>
        <taxon>Colletotrichum acutatum species complex</taxon>
    </lineage>
</organism>
<feature type="compositionally biased region" description="Acidic residues" evidence="1">
    <location>
        <begin position="441"/>
        <end position="458"/>
    </location>
</feature>
<evidence type="ECO:0000313" key="3">
    <source>
        <dbReference type="Proteomes" id="UP001239795"/>
    </source>
</evidence>
<dbReference type="EMBL" id="MLGG01000020">
    <property type="protein sequence ID" value="KAK1456475.1"/>
    <property type="molecule type" value="Genomic_DNA"/>
</dbReference>
<feature type="region of interest" description="Disordered" evidence="1">
    <location>
        <begin position="147"/>
        <end position="245"/>
    </location>
</feature>
<feature type="compositionally biased region" description="Acidic residues" evidence="1">
    <location>
        <begin position="155"/>
        <end position="168"/>
    </location>
</feature>
<proteinExistence type="predicted"/>
<dbReference type="AlphaFoldDB" id="A0AAI9XQG5"/>
<evidence type="ECO:0000256" key="1">
    <source>
        <dbReference type="SAM" id="MobiDB-lite"/>
    </source>
</evidence>
<comment type="caution">
    <text evidence="2">The sequence shown here is derived from an EMBL/GenBank/DDBJ whole genome shotgun (WGS) entry which is preliminary data.</text>
</comment>
<evidence type="ECO:0000313" key="2">
    <source>
        <dbReference type="EMBL" id="KAK1456475.1"/>
    </source>
</evidence>
<protein>
    <submittedName>
        <fullName evidence="2">Uncharacterized protein</fullName>
    </submittedName>
</protein>
<sequence>MTYNHKPYFHTVTTSKAFLREPQQKENWLESLDEVSASHWGRHQLSALRVLVPKPQTKLLPALQEWSNLPAFNFDSKNRLPSRSAFWQDHGGARAALERLVQGPEPSDNINRPTPRSEYALQKAYGTSLGSTWAALNRLCQTGKAETKHQHVDTDDPGDASDNNDDAELAGHGTSTTSSPPARLTPEPEKNQRAPPPLHSSPESLPEQRRSKRTRPNTTVTNTYEPLFSSSPSVSTKQPSSPPYINEEESVVHPALSEDLTHRFASAFIRHILYNIPTDDEHHVDFDDHRLSLKCRLESGISYTSIDDGGLLLVADSARVHGRIAILEAKRNLASIDSGRHIFTDERFAQLIGQALAIAVNRPQKWAGLQHTIFTIAASRYYMQFFEVCVSPEYLDQLQIHSLHQDENADFIRVHATEVFDLKVDRGRQHAVKNLAATEWKDEEAYDEDDDGGDEDEPTATTIDA</sequence>